<dbReference type="Proteomes" id="UP000034492">
    <property type="component" value="Unassembled WGS sequence"/>
</dbReference>
<dbReference type="CDD" id="cd01310">
    <property type="entry name" value="TatD_DNAse"/>
    <property type="match status" value="1"/>
</dbReference>
<dbReference type="Pfam" id="PF01026">
    <property type="entry name" value="TatD_DNase"/>
    <property type="match status" value="1"/>
</dbReference>
<dbReference type="InterPro" id="IPR032466">
    <property type="entry name" value="Metal_Hydrolase"/>
</dbReference>
<evidence type="ECO:0000256" key="1">
    <source>
        <dbReference type="PIRSR" id="PIRSR005902-1"/>
    </source>
</evidence>
<gene>
    <name evidence="2" type="ORF">US19_C0004G0012</name>
</gene>
<feature type="binding site" evidence="1">
    <location>
        <position position="14"/>
    </location>
    <ligand>
        <name>a divalent metal cation</name>
        <dbReference type="ChEBI" id="CHEBI:60240"/>
        <label>1</label>
    </ligand>
</feature>
<dbReference type="GO" id="GO:0046872">
    <property type="term" value="F:metal ion binding"/>
    <property type="evidence" value="ECO:0007669"/>
    <property type="project" value="UniProtKB-KW"/>
</dbReference>
<dbReference type="PANTHER" id="PTHR46124">
    <property type="entry name" value="D-AMINOACYL-TRNA DEACYLASE"/>
    <property type="match status" value="1"/>
</dbReference>
<keyword evidence="2" id="KW-0378">Hydrolase</keyword>
<reference evidence="2 3" key="1">
    <citation type="journal article" date="2015" name="Nature">
        <title>rRNA introns, odd ribosomes, and small enigmatic genomes across a large radiation of phyla.</title>
        <authorList>
            <person name="Brown C.T."/>
            <person name="Hug L.A."/>
            <person name="Thomas B.C."/>
            <person name="Sharon I."/>
            <person name="Castelle C.J."/>
            <person name="Singh A."/>
            <person name="Wilkins M.J."/>
            <person name="Williams K.H."/>
            <person name="Banfield J.F."/>
        </authorList>
    </citation>
    <scope>NUCLEOTIDE SEQUENCE [LARGE SCALE GENOMIC DNA]</scope>
</reference>
<dbReference type="Gene3D" id="3.20.20.140">
    <property type="entry name" value="Metal-dependent hydrolases"/>
    <property type="match status" value="1"/>
</dbReference>
<dbReference type="PIRSF" id="PIRSF005902">
    <property type="entry name" value="DNase_TatD"/>
    <property type="match status" value="1"/>
</dbReference>
<feature type="binding site" evidence="1">
    <location>
        <position position="199"/>
    </location>
    <ligand>
        <name>a divalent metal cation</name>
        <dbReference type="ChEBI" id="CHEBI:60240"/>
        <label>2</label>
    </ligand>
</feature>
<dbReference type="EMBL" id="LBSA01000004">
    <property type="protein sequence ID" value="KKQ10464.1"/>
    <property type="molecule type" value="Genomic_DNA"/>
</dbReference>
<dbReference type="SUPFAM" id="SSF51556">
    <property type="entry name" value="Metallo-dependent hydrolases"/>
    <property type="match status" value="1"/>
</dbReference>
<feature type="binding site" evidence="1">
    <location>
        <position position="16"/>
    </location>
    <ligand>
        <name>a divalent metal cation</name>
        <dbReference type="ChEBI" id="CHEBI:60240"/>
        <label>1</label>
    </ligand>
</feature>
<accession>A0A0G0HEC1</accession>
<organism evidence="2 3">
    <name type="scientific">Candidatus Daviesbacteria bacterium GW2011_GWB1_36_5</name>
    <dbReference type="NCBI Taxonomy" id="1618426"/>
    <lineage>
        <taxon>Bacteria</taxon>
        <taxon>Candidatus Daviesiibacteriota</taxon>
    </lineage>
</organism>
<keyword evidence="1" id="KW-0479">Metal-binding</keyword>
<protein>
    <submittedName>
        <fullName evidence="2">Hydrolase, TatD family</fullName>
    </submittedName>
</protein>
<proteinExistence type="predicted"/>
<dbReference type="PANTHER" id="PTHR46124:SF2">
    <property type="entry name" value="D-AMINOACYL-TRNA DEACYLASE"/>
    <property type="match status" value="1"/>
</dbReference>
<evidence type="ECO:0000313" key="2">
    <source>
        <dbReference type="EMBL" id="KKQ10464.1"/>
    </source>
</evidence>
<dbReference type="InterPro" id="IPR001130">
    <property type="entry name" value="TatD-like"/>
</dbReference>
<feature type="binding site" evidence="1">
    <location>
        <position position="125"/>
    </location>
    <ligand>
        <name>a divalent metal cation</name>
        <dbReference type="ChEBI" id="CHEBI:60240"/>
        <label>1</label>
    </ligand>
</feature>
<feature type="binding site" evidence="1">
    <location>
        <position position="247"/>
    </location>
    <ligand>
        <name>a divalent metal cation</name>
        <dbReference type="ChEBI" id="CHEBI:60240"/>
        <label>1</label>
    </ligand>
</feature>
<name>A0A0G0HEC1_9BACT</name>
<evidence type="ECO:0000313" key="3">
    <source>
        <dbReference type="Proteomes" id="UP000034492"/>
    </source>
</evidence>
<comment type="caution">
    <text evidence="2">The sequence shown here is derived from an EMBL/GenBank/DDBJ whole genome shotgun (WGS) entry which is preliminary data.</text>
</comment>
<sequence>MIIVQYVPMLFDTHSHIQFKSFDKNRKNVIERAKKAGVKKIIAIGTDLESSKKAAEISIEYPEVFASVGIHPHHVFSYLSRHSEFISESYKEILKQVQDDGVGVQDDIRHLEDLFSNPKVVAVGETGMDKYQYKITKYSNYSVSKQFIKLQKEIFKMQIKLAIMYKKALIIHNREAVEETLEVLKESWDKKLEGRTVFHYCEPDKRVLDFAKSHKIYIGVDGDVLTDKIKQEFVKIIPLDLLVLETDSPFLNSEPAKIKTILEFISKLLKIQPKGFEKILFNNSSYLFNNYLLK</sequence>
<feature type="binding site" evidence="1">
    <location>
        <position position="172"/>
    </location>
    <ligand>
        <name>a divalent metal cation</name>
        <dbReference type="ChEBI" id="CHEBI:60240"/>
        <label>2</label>
    </ligand>
</feature>
<dbReference type="AlphaFoldDB" id="A0A0G0HEC1"/>
<dbReference type="GO" id="GO:0016788">
    <property type="term" value="F:hydrolase activity, acting on ester bonds"/>
    <property type="evidence" value="ECO:0007669"/>
    <property type="project" value="InterPro"/>
</dbReference>